<dbReference type="AlphaFoldDB" id="A0A833RD03"/>
<proteinExistence type="inferred from homology"/>
<dbReference type="Proteomes" id="UP000623129">
    <property type="component" value="Unassembled WGS sequence"/>
</dbReference>
<evidence type="ECO:0000313" key="14">
    <source>
        <dbReference type="Proteomes" id="UP000623129"/>
    </source>
</evidence>
<feature type="region of interest" description="Disordered" evidence="10">
    <location>
        <begin position="1"/>
        <end position="31"/>
    </location>
</feature>
<evidence type="ECO:0000256" key="9">
    <source>
        <dbReference type="ARBA" id="ARBA00061463"/>
    </source>
</evidence>
<keyword evidence="2" id="KW-0813">Transport</keyword>
<gene>
    <name evidence="13" type="ORF">FCM35_KLT01070</name>
</gene>
<feature type="transmembrane region" description="Helical" evidence="11">
    <location>
        <begin position="281"/>
        <end position="302"/>
    </location>
</feature>
<evidence type="ECO:0000256" key="6">
    <source>
        <dbReference type="ARBA" id="ARBA00022970"/>
    </source>
</evidence>
<comment type="subcellular location">
    <subcellularLocation>
        <location evidence="1">Cell membrane</location>
    </subcellularLocation>
</comment>
<keyword evidence="7 11" id="KW-1133">Transmembrane helix</keyword>
<feature type="transmembrane region" description="Helical" evidence="11">
    <location>
        <begin position="41"/>
        <end position="60"/>
    </location>
</feature>
<dbReference type="Pfam" id="PF01490">
    <property type="entry name" value="Aa_trans"/>
    <property type="match status" value="1"/>
</dbReference>
<protein>
    <submittedName>
        <fullName evidence="13">Amino acid permease 6-like protein</fullName>
    </submittedName>
</protein>
<keyword evidence="6" id="KW-0029">Amino-acid transport</keyword>
<evidence type="ECO:0000256" key="7">
    <source>
        <dbReference type="ARBA" id="ARBA00022989"/>
    </source>
</evidence>
<keyword evidence="5" id="KW-0769">Symport</keyword>
<evidence type="ECO:0000256" key="1">
    <source>
        <dbReference type="ARBA" id="ARBA00004236"/>
    </source>
</evidence>
<organism evidence="13 14">
    <name type="scientific">Carex littledalei</name>
    <dbReference type="NCBI Taxonomy" id="544730"/>
    <lineage>
        <taxon>Eukaryota</taxon>
        <taxon>Viridiplantae</taxon>
        <taxon>Streptophyta</taxon>
        <taxon>Embryophyta</taxon>
        <taxon>Tracheophyta</taxon>
        <taxon>Spermatophyta</taxon>
        <taxon>Magnoliopsida</taxon>
        <taxon>Liliopsida</taxon>
        <taxon>Poales</taxon>
        <taxon>Cyperaceae</taxon>
        <taxon>Cyperoideae</taxon>
        <taxon>Cariceae</taxon>
        <taxon>Carex</taxon>
        <taxon>Carex subgen. Euthyceras</taxon>
    </lineage>
</organism>
<feature type="transmembrane region" description="Helical" evidence="11">
    <location>
        <begin position="440"/>
        <end position="466"/>
    </location>
</feature>
<evidence type="ECO:0000256" key="2">
    <source>
        <dbReference type="ARBA" id="ARBA00022448"/>
    </source>
</evidence>
<evidence type="ECO:0000313" key="13">
    <source>
        <dbReference type="EMBL" id="KAF3333379.1"/>
    </source>
</evidence>
<reference evidence="13" key="1">
    <citation type="submission" date="2020-01" db="EMBL/GenBank/DDBJ databases">
        <title>Genome sequence of Kobresia littledalei, the first chromosome-level genome in the family Cyperaceae.</title>
        <authorList>
            <person name="Qu G."/>
        </authorList>
    </citation>
    <scope>NUCLEOTIDE SEQUENCE</scope>
    <source>
        <strain evidence="13">C.B.Clarke</strain>
        <tissue evidence="13">Leaf</tissue>
    </source>
</reference>
<keyword evidence="8 11" id="KW-0472">Membrane</keyword>
<feature type="domain" description="Amino acid transporter transmembrane" evidence="12">
    <location>
        <begin position="35"/>
        <end position="465"/>
    </location>
</feature>
<feature type="transmembrane region" description="Helical" evidence="11">
    <location>
        <begin position="322"/>
        <end position="342"/>
    </location>
</feature>
<evidence type="ECO:0000256" key="11">
    <source>
        <dbReference type="SAM" id="Phobius"/>
    </source>
</evidence>
<evidence type="ECO:0000256" key="10">
    <source>
        <dbReference type="SAM" id="MobiDB-lite"/>
    </source>
</evidence>
<feature type="transmembrane region" description="Helical" evidence="11">
    <location>
        <begin position="409"/>
        <end position="428"/>
    </location>
</feature>
<sequence>MTSELQMVENGGSSAHNEMQPVVTELDDDGRPKRTGTFGTASAHIITAVIGSGVLSLAWATAQLGWLAGPGSLVIFSAITFYTSNLLADCYRTGDPILGKRNYSYVEAVKSSLGKTHVWLCLICQYTNLYGTSIGYTITAAISAGAMHKSYCLRKRSEAADCKISDSPYMVGFGILQIFMSQLPKFHDLWFVSILAAVMSFSYSSIVVGFSLARVISGGTHKTTLTGTEVGVDLDASQKIWIVLQALGNIAFAYSFSLILVEIQDTLKSTPPENKTMKKAVSISLSITTAFYFLCGCLGYAAFGNSAPGNILTGFGLYEPLWLVNIAHICIIVHLVGAYQVFAQPIFSMVESCLAKRYPYLINSSKTLQLGGKFKVNINIFMITWRTFFVATTTVLAIAMPFFNDIVGFLGAIGFWPMTIYFPIEMYIKCRRIRVFSAKWIWMQSLSAVCFIISVSSVCASVQGIVKSLKSYTPFDNLL</sequence>
<keyword evidence="4 11" id="KW-0812">Transmembrane</keyword>
<comment type="caution">
    <text evidence="13">The sequence shown here is derived from an EMBL/GenBank/DDBJ whole genome shotgun (WGS) entry which is preliminary data.</text>
</comment>
<keyword evidence="14" id="KW-1185">Reference proteome</keyword>
<evidence type="ECO:0000256" key="4">
    <source>
        <dbReference type="ARBA" id="ARBA00022692"/>
    </source>
</evidence>
<dbReference type="OrthoDB" id="40134at2759"/>
<feature type="transmembrane region" description="Helical" evidence="11">
    <location>
        <begin position="240"/>
        <end position="261"/>
    </location>
</feature>
<feature type="transmembrane region" description="Helical" evidence="11">
    <location>
        <begin position="66"/>
        <end position="88"/>
    </location>
</feature>
<feature type="transmembrane region" description="Helical" evidence="11">
    <location>
        <begin position="383"/>
        <end position="403"/>
    </location>
</feature>
<dbReference type="GO" id="GO:0005886">
    <property type="term" value="C:plasma membrane"/>
    <property type="evidence" value="ECO:0007669"/>
    <property type="project" value="UniProtKB-SubCell"/>
</dbReference>
<evidence type="ECO:0000256" key="5">
    <source>
        <dbReference type="ARBA" id="ARBA00022847"/>
    </source>
</evidence>
<dbReference type="GO" id="GO:0015293">
    <property type="term" value="F:symporter activity"/>
    <property type="evidence" value="ECO:0007669"/>
    <property type="project" value="UniProtKB-KW"/>
</dbReference>
<dbReference type="PANTHER" id="PTHR48017">
    <property type="entry name" value="OS05G0424000 PROTEIN-RELATED"/>
    <property type="match status" value="1"/>
</dbReference>
<keyword evidence="3" id="KW-1003">Cell membrane</keyword>
<feature type="transmembrane region" description="Helical" evidence="11">
    <location>
        <begin position="189"/>
        <end position="213"/>
    </location>
</feature>
<dbReference type="GO" id="GO:0006865">
    <property type="term" value="P:amino acid transport"/>
    <property type="evidence" value="ECO:0007669"/>
    <property type="project" value="UniProtKB-KW"/>
</dbReference>
<evidence type="ECO:0000256" key="3">
    <source>
        <dbReference type="ARBA" id="ARBA00022475"/>
    </source>
</evidence>
<evidence type="ECO:0000256" key="8">
    <source>
        <dbReference type="ARBA" id="ARBA00023136"/>
    </source>
</evidence>
<dbReference type="FunFam" id="1.20.1740.10:FF:000055">
    <property type="entry name" value="Amino acid permease 6"/>
    <property type="match status" value="1"/>
</dbReference>
<evidence type="ECO:0000259" key="12">
    <source>
        <dbReference type="Pfam" id="PF01490"/>
    </source>
</evidence>
<name>A0A833RD03_9POAL</name>
<accession>A0A833RD03</accession>
<dbReference type="EMBL" id="SWLB01000010">
    <property type="protein sequence ID" value="KAF3333379.1"/>
    <property type="molecule type" value="Genomic_DNA"/>
</dbReference>
<feature type="compositionally biased region" description="Polar residues" evidence="10">
    <location>
        <begin position="1"/>
        <end position="17"/>
    </location>
</feature>
<dbReference type="InterPro" id="IPR013057">
    <property type="entry name" value="AA_transpt_TM"/>
</dbReference>
<comment type="similarity">
    <text evidence="9">Belongs to the amino acid/polyamine transporter 2 family. Amino acid/auxin permease (AAAP) (TC 2.A.18.2) subfamily.</text>
</comment>